<feature type="compositionally biased region" description="Low complexity" evidence="2">
    <location>
        <begin position="297"/>
        <end position="306"/>
    </location>
</feature>
<dbReference type="InterPro" id="IPR051230">
    <property type="entry name" value="APP-Binding"/>
</dbReference>
<feature type="compositionally biased region" description="Polar residues" evidence="2">
    <location>
        <begin position="193"/>
        <end position="212"/>
    </location>
</feature>
<sequence>MAHAVENVVKQGYLKKGSTGSSRISGFFRRNESNKWFVFTIKQGTPYLEYYDNDIDVFSQPPINSFNLSSCQNVKSMGNSNPPSFCIVCPDRVIELIASSRTQMVEWVNEVEASLIRLGILQQEIVDHVYTVCPAVVQKPKPSKDSCDDNFDFSLFSNSHNGKTSEEKRASDTVLIEPTEMRLGISPKASPLAQRSHSWQSTSNTTPHSPKSPSKAGETQPPPLPERAPHQLSKTLGKKSAEPPPSTDLASIFGYAGSSNDSDFVSPEIIAQLREVSKMRRSEERHDLAKDARRHSSNSGLKESSSNRNSLERPTSDTKLIHSQSKAAKDSSSSADEESHSSVFSCSFDNESIFTCHSLDRPVSAEMNDYSELPCQEEARVQVTGGDRVDSRTPSPSSSKPIPMPRRGLTKKLSGDSSSGSSNSSFPLSSSLPEPSTDTTTSETLLQDINDEYPLLIQSIALKDYSEAKTKSLETNSMEKSEKQLDIKSSKDENENFYGPIFDDVPPPYEMAPPVPSLPPLPPRKDSLPLKKSSSDVKVSHLEIKTSSATVTSTTYKQTNLFDDSMCAPPLPMPRKKGPTLMDSYRNSHPPSAFTMNGFHEMPPSVPRRSQPDTVQSLSHAGTNPRLPSRSFQSFIIKRPQLKEFSGMESTTLKSLDDSKDIKVQEHISTNSSSGLSRKMLLDRSHTLHTVVSLKQTQAEILQTEISMVSLTVQLTQKSCHGLALVDWEGKPCIVGWNQKDFPSLHGKLHIGDILISVNNVEVTSLESAQKLLKQPNPSKVDVTLQRMPYAKVFAIRKNTEGQSLGIKREGGTGEIVYVDPNGLAAQHGLTQHATCSIGNGRCHWFLTEINSRPLNLFFKDDEIEHRLSALGREITIVVQPYDFIRHIKHQFKKLKNYKSYIVQ</sequence>
<dbReference type="EMBL" id="JASAOG010000081">
    <property type="protein sequence ID" value="KAK0054034.1"/>
    <property type="molecule type" value="Genomic_DNA"/>
</dbReference>
<dbReference type="Pfam" id="PF17820">
    <property type="entry name" value="PDZ_6"/>
    <property type="match status" value="1"/>
</dbReference>
<feature type="region of interest" description="Disordered" evidence="2">
    <location>
        <begin position="277"/>
        <end position="342"/>
    </location>
</feature>
<dbReference type="InterPro" id="IPR036034">
    <property type="entry name" value="PDZ_sf"/>
</dbReference>
<keyword evidence="5" id="KW-1185">Reference proteome</keyword>
<dbReference type="SUPFAM" id="SSF50729">
    <property type="entry name" value="PH domain-like"/>
    <property type="match status" value="1"/>
</dbReference>
<accession>A0AAD8F8L2</accession>
<dbReference type="InterPro" id="IPR001849">
    <property type="entry name" value="PH_domain"/>
</dbReference>
<evidence type="ECO:0000259" key="3">
    <source>
        <dbReference type="PROSITE" id="PS50003"/>
    </source>
</evidence>
<name>A0AAD8F8L2_BIOPF</name>
<feature type="compositionally biased region" description="Basic and acidic residues" evidence="2">
    <location>
        <begin position="310"/>
        <end position="320"/>
    </location>
</feature>
<proteinExistence type="predicted"/>
<feature type="region of interest" description="Disordered" evidence="2">
    <location>
        <begin position="158"/>
        <end position="254"/>
    </location>
</feature>
<feature type="region of interest" description="Disordered" evidence="2">
    <location>
        <begin position="381"/>
        <end position="442"/>
    </location>
</feature>
<feature type="compositionally biased region" description="Basic and acidic residues" evidence="2">
    <location>
        <begin position="523"/>
        <end position="534"/>
    </location>
</feature>
<dbReference type="SMART" id="SM00233">
    <property type="entry name" value="PH"/>
    <property type="match status" value="1"/>
</dbReference>
<reference evidence="4" key="2">
    <citation type="submission" date="2023-04" db="EMBL/GenBank/DDBJ databases">
        <authorList>
            <person name="Bu L."/>
            <person name="Lu L."/>
            <person name="Laidemitt M.R."/>
            <person name="Zhang S.M."/>
            <person name="Mutuku M."/>
            <person name="Mkoji G."/>
            <person name="Steinauer M."/>
            <person name="Loker E.S."/>
        </authorList>
    </citation>
    <scope>NUCLEOTIDE SEQUENCE</scope>
    <source>
        <strain evidence="4">KasaAsao</strain>
        <tissue evidence="4">Whole Snail</tissue>
    </source>
</reference>
<evidence type="ECO:0000256" key="2">
    <source>
        <dbReference type="SAM" id="MobiDB-lite"/>
    </source>
</evidence>
<dbReference type="Pfam" id="PF00169">
    <property type="entry name" value="PH"/>
    <property type="match status" value="1"/>
</dbReference>
<comment type="caution">
    <text evidence="4">The sequence shown here is derived from an EMBL/GenBank/DDBJ whole genome shotgun (WGS) entry which is preliminary data.</text>
</comment>
<dbReference type="InterPro" id="IPR011993">
    <property type="entry name" value="PH-like_dom_sf"/>
</dbReference>
<dbReference type="SUPFAM" id="SSF50156">
    <property type="entry name" value="PDZ domain-like"/>
    <property type="match status" value="1"/>
</dbReference>
<gene>
    <name evidence="4" type="ORF">Bpfe_016525</name>
</gene>
<feature type="compositionally biased region" description="Basic and acidic residues" evidence="2">
    <location>
        <begin position="277"/>
        <end position="291"/>
    </location>
</feature>
<protein>
    <submittedName>
        <fullName evidence="4">Flocculation protein FLO11</fullName>
    </submittedName>
</protein>
<feature type="domain" description="PH" evidence="3">
    <location>
        <begin position="7"/>
        <end position="116"/>
    </location>
</feature>
<feature type="compositionally biased region" description="Low complexity" evidence="2">
    <location>
        <begin position="322"/>
        <end position="334"/>
    </location>
</feature>
<dbReference type="Gene3D" id="2.30.29.30">
    <property type="entry name" value="Pleckstrin-homology domain (PH domain)/Phosphotyrosine-binding domain (PTB)"/>
    <property type="match status" value="1"/>
</dbReference>
<organism evidence="4 5">
    <name type="scientific">Biomphalaria pfeifferi</name>
    <name type="common">Bloodfluke planorb</name>
    <name type="synonym">Freshwater snail</name>
    <dbReference type="NCBI Taxonomy" id="112525"/>
    <lineage>
        <taxon>Eukaryota</taxon>
        <taxon>Metazoa</taxon>
        <taxon>Spiralia</taxon>
        <taxon>Lophotrochozoa</taxon>
        <taxon>Mollusca</taxon>
        <taxon>Gastropoda</taxon>
        <taxon>Heterobranchia</taxon>
        <taxon>Euthyneura</taxon>
        <taxon>Panpulmonata</taxon>
        <taxon>Hygrophila</taxon>
        <taxon>Lymnaeoidea</taxon>
        <taxon>Planorbidae</taxon>
        <taxon>Biomphalaria</taxon>
    </lineage>
</organism>
<dbReference type="GO" id="GO:0005886">
    <property type="term" value="C:plasma membrane"/>
    <property type="evidence" value="ECO:0007669"/>
    <property type="project" value="TreeGrafter"/>
</dbReference>
<feature type="compositionally biased region" description="Polar residues" evidence="2">
    <location>
        <begin position="612"/>
        <end position="622"/>
    </location>
</feature>
<reference evidence="4" key="1">
    <citation type="journal article" date="2023" name="PLoS Negl. Trop. Dis.">
        <title>A genome sequence for Biomphalaria pfeifferi, the major vector snail for the human-infecting parasite Schistosoma mansoni.</title>
        <authorList>
            <person name="Bu L."/>
            <person name="Lu L."/>
            <person name="Laidemitt M.R."/>
            <person name="Zhang S.M."/>
            <person name="Mutuku M."/>
            <person name="Mkoji G."/>
            <person name="Steinauer M."/>
            <person name="Loker E.S."/>
        </authorList>
    </citation>
    <scope>NUCLEOTIDE SEQUENCE</scope>
    <source>
        <strain evidence="4">KasaAsao</strain>
    </source>
</reference>
<feature type="compositionally biased region" description="Pro residues" evidence="2">
    <location>
        <begin position="513"/>
        <end position="522"/>
    </location>
</feature>
<dbReference type="PANTHER" id="PTHR12345">
    <property type="entry name" value="SYNTENIN RELATED"/>
    <property type="match status" value="1"/>
</dbReference>
<dbReference type="Proteomes" id="UP001233172">
    <property type="component" value="Unassembled WGS sequence"/>
</dbReference>
<evidence type="ECO:0000313" key="4">
    <source>
        <dbReference type="EMBL" id="KAK0054034.1"/>
    </source>
</evidence>
<feature type="region of interest" description="Disordered" evidence="2">
    <location>
        <begin position="513"/>
        <end position="534"/>
    </location>
</feature>
<keyword evidence="1" id="KW-0677">Repeat</keyword>
<evidence type="ECO:0000313" key="5">
    <source>
        <dbReference type="Proteomes" id="UP001233172"/>
    </source>
</evidence>
<dbReference type="PROSITE" id="PS50003">
    <property type="entry name" value="PH_DOMAIN"/>
    <property type="match status" value="1"/>
</dbReference>
<dbReference type="GO" id="GO:0005737">
    <property type="term" value="C:cytoplasm"/>
    <property type="evidence" value="ECO:0007669"/>
    <property type="project" value="TreeGrafter"/>
</dbReference>
<dbReference type="PANTHER" id="PTHR12345:SF11">
    <property type="entry name" value="FI13065P"/>
    <property type="match status" value="1"/>
</dbReference>
<evidence type="ECO:0000256" key="1">
    <source>
        <dbReference type="ARBA" id="ARBA00022737"/>
    </source>
</evidence>
<feature type="compositionally biased region" description="Low complexity" evidence="2">
    <location>
        <begin position="392"/>
        <end position="442"/>
    </location>
</feature>
<dbReference type="AlphaFoldDB" id="A0AAD8F8L2"/>
<dbReference type="InterPro" id="IPR041489">
    <property type="entry name" value="PDZ_6"/>
</dbReference>
<feature type="region of interest" description="Disordered" evidence="2">
    <location>
        <begin position="604"/>
        <end position="624"/>
    </location>
</feature>